<organism evidence="3 5">
    <name type="scientific">Duganella lactea</name>
    <dbReference type="NCBI Taxonomy" id="2692173"/>
    <lineage>
        <taxon>Bacteria</taxon>
        <taxon>Pseudomonadati</taxon>
        <taxon>Pseudomonadota</taxon>
        <taxon>Betaproteobacteria</taxon>
        <taxon>Burkholderiales</taxon>
        <taxon>Oxalobacteraceae</taxon>
        <taxon>Telluria group</taxon>
        <taxon>Duganella</taxon>
    </lineage>
</organism>
<evidence type="ECO:0000313" key="4">
    <source>
        <dbReference type="Proteomes" id="UP000449678"/>
    </source>
</evidence>
<feature type="transmembrane region" description="Helical" evidence="1">
    <location>
        <begin position="87"/>
        <end position="105"/>
    </location>
</feature>
<feature type="transmembrane region" description="Helical" evidence="1">
    <location>
        <begin position="30"/>
        <end position="51"/>
    </location>
</feature>
<dbReference type="EMBL" id="WWCO01000014">
    <property type="protein sequence ID" value="MYM36416.1"/>
    <property type="molecule type" value="Genomic_DNA"/>
</dbReference>
<keyword evidence="1" id="KW-1133">Transmembrane helix</keyword>
<feature type="transmembrane region" description="Helical" evidence="1">
    <location>
        <begin position="57"/>
        <end position="75"/>
    </location>
</feature>
<dbReference type="EMBL" id="WWCP01000004">
    <property type="protein sequence ID" value="MYM81436.1"/>
    <property type="molecule type" value="Genomic_DNA"/>
</dbReference>
<dbReference type="AlphaFoldDB" id="A0A6L8MI41"/>
<proteinExistence type="predicted"/>
<keyword evidence="1" id="KW-0472">Membrane</keyword>
<evidence type="ECO:0000313" key="5">
    <source>
        <dbReference type="Proteomes" id="UP000474565"/>
    </source>
</evidence>
<accession>A0A6L8MI41</accession>
<evidence type="ECO:0000256" key="1">
    <source>
        <dbReference type="SAM" id="Phobius"/>
    </source>
</evidence>
<comment type="caution">
    <text evidence="3">The sequence shown here is derived from an EMBL/GenBank/DDBJ whole genome shotgun (WGS) entry which is preliminary data.</text>
</comment>
<name>A0A6L8MI41_9BURK</name>
<gene>
    <name evidence="2" type="ORF">GTP38_18950</name>
    <name evidence="3" type="ORF">GTP44_05650</name>
</gene>
<feature type="transmembrane region" description="Helical" evidence="1">
    <location>
        <begin position="135"/>
        <end position="153"/>
    </location>
</feature>
<dbReference type="Proteomes" id="UP000474565">
    <property type="component" value="Unassembled WGS sequence"/>
</dbReference>
<sequence>MITQQHARELLDQIETTEQRSQYYLGYWRYAIYVQLWGVIWIVAHLANYALPGHAGTIWAIADAIGIALTIAGRLRQQERTGGERRLLWGALILAAFGMMVTMLIGGRPQAIEVFWTCLVMTVYMLYGLWAGPRWTVLGLLVSLVSLATYFYLRPWFDLVMAFAAGGGLLLGGFWLRRAA</sequence>
<evidence type="ECO:0000313" key="3">
    <source>
        <dbReference type="EMBL" id="MYM81436.1"/>
    </source>
</evidence>
<keyword evidence="1" id="KW-0812">Transmembrane</keyword>
<feature type="transmembrane region" description="Helical" evidence="1">
    <location>
        <begin position="111"/>
        <end position="130"/>
    </location>
</feature>
<protein>
    <submittedName>
        <fullName evidence="3">Uncharacterized protein</fullName>
    </submittedName>
</protein>
<evidence type="ECO:0000313" key="2">
    <source>
        <dbReference type="EMBL" id="MYM36416.1"/>
    </source>
</evidence>
<dbReference type="RefSeq" id="WP_160991781.1">
    <property type="nucleotide sequence ID" value="NZ_WWCO01000014.1"/>
</dbReference>
<dbReference type="Proteomes" id="UP000449678">
    <property type="component" value="Unassembled WGS sequence"/>
</dbReference>
<keyword evidence="4" id="KW-1185">Reference proteome</keyword>
<reference evidence="4 5" key="1">
    <citation type="submission" date="2019-12" db="EMBL/GenBank/DDBJ databases">
        <title>Novel species isolated from a subtropical stream in China.</title>
        <authorList>
            <person name="Lu H."/>
        </authorList>
    </citation>
    <scope>NUCLEOTIDE SEQUENCE [LARGE SCALE GENOMIC DNA]</scope>
    <source>
        <strain evidence="3 5">FT50W</strain>
        <strain evidence="2 4">FT94W</strain>
    </source>
</reference>
<feature type="transmembrane region" description="Helical" evidence="1">
    <location>
        <begin position="159"/>
        <end position="176"/>
    </location>
</feature>